<dbReference type="Pfam" id="PF01547">
    <property type="entry name" value="SBP_bac_1"/>
    <property type="match status" value="1"/>
</dbReference>
<accession>A0ABW2LMQ4</accession>
<keyword evidence="7" id="KW-1185">Reference proteome</keyword>
<reference evidence="7" key="1">
    <citation type="journal article" date="2019" name="Int. J. Syst. Evol. Microbiol.">
        <title>The Global Catalogue of Microorganisms (GCM) 10K type strain sequencing project: providing services to taxonomists for standard genome sequencing and annotation.</title>
        <authorList>
            <consortium name="The Broad Institute Genomics Platform"/>
            <consortium name="The Broad Institute Genome Sequencing Center for Infectious Disease"/>
            <person name="Wu L."/>
            <person name="Ma J."/>
        </authorList>
    </citation>
    <scope>NUCLEOTIDE SEQUENCE [LARGE SCALE GENOMIC DNA]</scope>
    <source>
        <strain evidence="7">WLHS5</strain>
    </source>
</reference>
<dbReference type="PANTHER" id="PTHR43649">
    <property type="entry name" value="ARABINOSE-BINDING PROTEIN-RELATED"/>
    <property type="match status" value="1"/>
</dbReference>
<evidence type="ECO:0000256" key="5">
    <source>
        <dbReference type="ARBA" id="ARBA00023288"/>
    </source>
</evidence>
<dbReference type="Proteomes" id="UP001596504">
    <property type="component" value="Unassembled WGS sequence"/>
</dbReference>
<dbReference type="InterPro" id="IPR006059">
    <property type="entry name" value="SBP"/>
</dbReference>
<dbReference type="InterPro" id="IPR050490">
    <property type="entry name" value="Bact_solute-bd_prot1"/>
</dbReference>
<dbReference type="SUPFAM" id="SSF53850">
    <property type="entry name" value="Periplasmic binding protein-like II"/>
    <property type="match status" value="1"/>
</dbReference>
<keyword evidence="4" id="KW-0564">Palmitate</keyword>
<evidence type="ECO:0000256" key="1">
    <source>
        <dbReference type="ARBA" id="ARBA00022475"/>
    </source>
</evidence>
<gene>
    <name evidence="6" type="ORF">ACFQRI_19235</name>
</gene>
<evidence type="ECO:0000313" key="7">
    <source>
        <dbReference type="Proteomes" id="UP001596504"/>
    </source>
</evidence>
<sequence length="428" mass="46979">MPFNRRSALTAALVLPVAGCVGKPAGRTEITFWSALRATQPVVDAFNRAQDRIWVSYEQIPTGGQGGYAKLSNAARAGNAPDVATIEYPQLPGFAIDGVARDLTDLISDRLRRRLLPQALERTTFAGKVFSVPSDFEPMVLHYRSDVFAAHGFEVPRTWEEFAQLARAVRDHLPGTRLSTFPTDGGAQFAAYCMQAGARWFDTRDGRWQISLTDRPTRRVAEFWQRMIDEDLVFTGPADSLRYDSQVSGGQVLTRLSGAWDAAAQVTKHPGQAGKWAIAPMPRWDPADSRIGDHGGSTFAVTAGSEKAEAAMEFIEWQVSSPDSLRARLNSGAGLQYPAVPDLVDVGRRAMDVSYYGGQDIYDLFEREAPRVPGDWTWGPRMTATLQVMEDNFARVTAGRGTLLDAVRAAQEGTIPDLRALGLSIEEL</sequence>
<evidence type="ECO:0000256" key="2">
    <source>
        <dbReference type="ARBA" id="ARBA00022729"/>
    </source>
</evidence>
<organism evidence="6 7">
    <name type="scientific">Saccharopolyspora griseoalba</name>
    <dbReference type="NCBI Taxonomy" id="1431848"/>
    <lineage>
        <taxon>Bacteria</taxon>
        <taxon>Bacillati</taxon>
        <taxon>Actinomycetota</taxon>
        <taxon>Actinomycetes</taxon>
        <taxon>Pseudonocardiales</taxon>
        <taxon>Pseudonocardiaceae</taxon>
        <taxon>Saccharopolyspora</taxon>
    </lineage>
</organism>
<comment type="caution">
    <text evidence="6">The sequence shown here is derived from an EMBL/GenBank/DDBJ whole genome shotgun (WGS) entry which is preliminary data.</text>
</comment>
<keyword evidence="1" id="KW-1003">Cell membrane</keyword>
<protein>
    <submittedName>
        <fullName evidence="6">ABC transporter substrate-binding protein</fullName>
    </submittedName>
</protein>
<keyword evidence="3" id="KW-0472">Membrane</keyword>
<evidence type="ECO:0000256" key="4">
    <source>
        <dbReference type="ARBA" id="ARBA00023139"/>
    </source>
</evidence>
<keyword evidence="5" id="KW-0449">Lipoprotein</keyword>
<dbReference type="PANTHER" id="PTHR43649:SF33">
    <property type="entry name" value="POLYGALACTURONAN_RHAMNOGALACTURONAN-BINDING PROTEIN YTCQ"/>
    <property type="match status" value="1"/>
</dbReference>
<evidence type="ECO:0000313" key="6">
    <source>
        <dbReference type="EMBL" id="MFC7343542.1"/>
    </source>
</evidence>
<dbReference type="Gene3D" id="3.40.190.10">
    <property type="entry name" value="Periplasmic binding protein-like II"/>
    <property type="match status" value="3"/>
</dbReference>
<proteinExistence type="predicted"/>
<dbReference type="EMBL" id="JBHTCJ010000010">
    <property type="protein sequence ID" value="MFC7343542.1"/>
    <property type="molecule type" value="Genomic_DNA"/>
</dbReference>
<dbReference type="RefSeq" id="WP_380670540.1">
    <property type="nucleotide sequence ID" value="NZ_JBHTCJ010000010.1"/>
</dbReference>
<name>A0ABW2LMQ4_9PSEU</name>
<keyword evidence="2" id="KW-0732">Signal</keyword>
<evidence type="ECO:0000256" key="3">
    <source>
        <dbReference type="ARBA" id="ARBA00023136"/>
    </source>
</evidence>